<accession>A0A401FXH7</accession>
<reference evidence="3" key="1">
    <citation type="submission" date="2017-11" db="EMBL/GenBank/DDBJ databases">
        <authorList>
            <person name="Watanabe M."/>
            <person name="Kojima H."/>
        </authorList>
    </citation>
    <scope>NUCLEOTIDE SEQUENCE [LARGE SCALE GENOMIC DNA]</scope>
    <source>
        <strain evidence="3">Tokyo 01</strain>
    </source>
</reference>
<name>A0A401FXH7_9BACT</name>
<dbReference type="Proteomes" id="UP000288096">
    <property type="component" value="Unassembled WGS sequence"/>
</dbReference>
<organism evidence="2 3">
    <name type="scientific">Desulfonema ishimotonii</name>
    <dbReference type="NCBI Taxonomy" id="45657"/>
    <lineage>
        <taxon>Bacteria</taxon>
        <taxon>Pseudomonadati</taxon>
        <taxon>Thermodesulfobacteriota</taxon>
        <taxon>Desulfobacteria</taxon>
        <taxon>Desulfobacterales</taxon>
        <taxon>Desulfococcaceae</taxon>
        <taxon>Desulfonema</taxon>
    </lineage>
</organism>
<evidence type="ECO:0000313" key="2">
    <source>
        <dbReference type="EMBL" id="GBC61644.1"/>
    </source>
</evidence>
<evidence type="ECO:0000256" key="1">
    <source>
        <dbReference type="SAM" id="Phobius"/>
    </source>
</evidence>
<sequence length="98" mass="11442">MKDKIYYTNKFRALVVVISDEELANIANLECEKHNQPGLLNNQICHVFYEPPEKETSTKQKNYFLLGYILLVIFWVVCLALMILGVIKFTEILSKWMA</sequence>
<dbReference type="AlphaFoldDB" id="A0A401FXH7"/>
<keyword evidence="3" id="KW-1185">Reference proteome</keyword>
<keyword evidence="1" id="KW-0472">Membrane</keyword>
<keyword evidence="1" id="KW-1133">Transmembrane helix</keyword>
<proteinExistence type="predicted"/>
<keyword evidence="1" id="KW-0812">Transmembrane</keyword>
<gene>
    <name evidence="2" type="ORF">DENIS_2606</name>
</gene>
<comment type="caution">
    <text evidence="2">The sequence shown here is derived from an EMBL/GenBank/DDBJ whole genome shotgun (WGS) entry which is preliminary data.</text>
</comment>
<evidence type="ECO:0000313" key="3">
    <source>
        <dbReference type="Proteomes" id="UP000288096"/>
    </source>
</evidence>
<dbReference type="EMBL" id="BEXT01000001">
    <property type="protein sequence ID" value="GBC61644.1"/>
    <property type="molecule type" value="Genomic_DNA"/>
</dbReference>
<dbReference type="RefSeq" id="WP_124328909.1">
    <property type="nucleotide sequence ID" value="NZ_BEXT01000001.1"/>
</dbReference>
<protein>
    <submittedName>
        <fullName evidence="2">Uncharacterized protein</fullName>
    </submittedName>
</protein>
<feature type="transmembrane region" description="Helical" evidence="1">
    <location>
        <begin position="63"/>
        <end position="87"/>
    </location>
</feature>
<reference evidence="3" key="2">
    <citation type="submission" date="2019-01" db="EMBL/GenBank/DDBJ databases">
        <title>Genome sequence of Desulfonema ishimotonii strain Tokyo 01.</title>
        <authorList>
            <person name="Fukui M."/>
        </authorList>
    </citation>
    <scope>NUCLEOTIDE SEQUENCE [LARGE SCALE GENOMIC DNA]</scope>
    <source>
        <strain evidence="3">Tokyo 01</strain>
    </source>
</reference>